<name>A0ABR2ZMV6_9AGAR</name>
<dbReference type="Pfam" id="PF01979">
    <property type="entry name" value="Amidohydro_1"/>
    <property type="match status" value="1"/>
</dbReference>
<proteinExistence type="predicted"/>
<comment type="caution">
    <text evidence="6">The sequence shown here is derived from an EMBL/GenBank/DDBJ whole genome shotgun (WGS) entry which is preliminary data.</text>
</comment>
<evidence type="ECO:0000313" key="7">
    <source>
        <dbReference type="Proteomes" id="UP001437256"/>
    </source>
</evidence>
<sequence length="507" mass="55320">MPTTPMLLLTNGTALLHGTNDKVVPTRTDILVEGNIIARVEPDIDVPPGTEVMVIDCTNKIISPGFVDGHQHVWQTLNRGRHADDSLLEYMPKGNLTSDIHTAEDIFWGELGGCLSLLNAGTTTVVDHSHINVAPGRAETAILAAVTSGIRSLYCFTPTTRVKSWKPLVLEDHNILEPWLLSDFSTLVEKAPFGPNGRVQLGLGFDFWHLPVDVAKPLFDIALKGGVKLVTGHMVGGGIWPFGEFPQSLEKFGLFPLGNGTEKPFRILLSHATEITKEQVDVFVENDVYIVSTPTTELQMGQGRPVGFDDDIREKACFGGDCQSNGGYSIIGELRLGLQAERGMRNQKFVDKGKGVRTLHRTVEQAFNLGTIQGARAVGMGDKIGSIGVGKFADLVVFDGESPGMVCAAQTEPVAAVMLFSTPEDITTVIVDGLLRKFKGKLRPVQVEVGAKALAGGDTLEWKDIVKRILEKREDYWDRNSTMDFKSAEDDLMKGWGISEEKITNDL</sequence>
<reference evidence="6 7" key="1">
    <citation type="submission" date="2024-05" db="EMBL/GenBank/DDBJ databases">
        <title>A draft genome resource for the thread blight pathogen Marasmius tenuissimus strain MS-2.</title>
        <authorList>
            <person name="Yulfo-Soto G.E."/>
            <person name="Baruah I.K."/>
            <person name="Amoako-Attah I."/>
            <person name="Bukari Y."/>
            <person name="Meinhardt L.W."/>
            <person name="Bailey B.A."/>
            <person name="Cohen S.P."/>
        </authorList>
    </citation>
    <scope>NUCLEOTIDE SEQUENCE [LARGE SCALE GENOMIC DNA]</scope>
    <source>
        <strain evidence="6 7">MS-2</strain>
    </source>
</reference>
<dbReference type="SUPFAM" id="SSF51556">
    <property type="entry name" value="Metallo-dependent hydrolases"/>
    <property type="match status" value="1"/>
</dbReference>
<keyword evidence="2" id="KW-0479">Metal-binding</keyword>
<dbReference type="PANTHER" id="PTHR11271:SF37">
    <property type="entry name" value="FAMILY PROTEIN, PUTATIVE (AFU_ORTHOLOGUE AFUA_4G00460)-RELATED"/>
    <property type="match status" value="1"/>
</dbReference>
<keyword evidence="3" id="KW-0378">Hydrolase</keyword>
<evidence type="ECO:0000256" key="4">
    <source>
        <dbReference type="ARBA" id="ARBA00022833"/>
    </source>
</evidence>
<comment type="cofactor">
    <cofactor evidence="1">
        <name>Zn(2+)</name>
        <dbReference type="ChEBI" id="CHEBI:29105"/>
    </cofactor>
</comment>
<evidence type="ECO:0000313" key="6">
    <source>
        <dbReference type="EMBL" id="KAL0062524.1"/>
    </source>
</evidence>
<keyword evidence="7" id="KW-1185">Reference proteome</keyword>
<accession>A0ABR2ZMV6</accession>
<evidence type="ECO:0000256" key="1">
    <source>
        <dbReference type="ARBA" id="ARBA00001947"/>
    </source>
</evidence>
<dbReference type="PANTHER" id="PTHR11271">
    <property type="entry name" value="GUANINE DEAMINASE"/>
    <property type="match status" value="1"/>
</dbReference>
<keyword evidence="4" id="KW-0862">Zinc</keyword>
<organism evidence="6 7">
    <name type="scientific">Marasmius tenuissimus</name>
    <dbReference type="NCBI Taxonomy" id="585030"/>
    <lineage>
        <taxon>Eukaryota</taxon>
        <taxon>Fungi</taxon>
        <taxon>Dikarya</taxon>
        <taxon>Basidiomycota</taxon>
        <taxon>Agaricomycotina</taxon>
        <taxon>Agaricomycetes</taxon>
        <taxon>Agaricomycetidae</taxon>
        <taxon>Agaricales</taxon>
        <taxon>Marasmiineae</taxon>
        <taxon>Marasmiaceae</taxon>
        <taxon>Marasmius</taxon>
    </lineage>
</organism>
<gene>
    <name evidence="6" type="ORF">AAF712_010563</name>
</gene>
<dbReference type="InterPro" id="IPR032466">
    <property type="entry name" value="Metal_Hydrolase"/>
</dbReference>
<protein>
    <recommendedName>
        <fullName evidence="5">Amidohydrolase-related domain-containing protein</fullName>
    </recommendedName>
</protein>
<dbReference type="Gene3D" id="3.20.20.140">
    <property type="entry name" value="Metal-dependent hydrolases"/>
    <property type="match status" value="1"/>
</dbReference>
<evidence type="ECO:0000256" key="2">
    <source>
        <dbReference type="ARBA" id="ARBA00022723"/>
    </source>
</evidence>
<dbReference type="EMBL" id="JBBXMP010000102">
    <property type="protein sequence ID" value="KAL0062524.1"/>
    <property type="molecule type" value="Genomic_DNA"/>
</dbReference>
<dbReference type="Proteomes" id="UP001437256">
    <property type="component" value="Unassembled WGS sequence"/>
</dbReference>
<dbReference type="InterPro" id="IPR011059">
    <property type="entry name" value="Metal-dep_hydrolase_composite"/>
</dbReference>
<evidence type="ECO:0000256" key="3">
    <source>
        <dbReference type="ARBA" id="ARBA00022801"/>
    </source>
</evidence>
<dbReference type="InterPro" id="IPR051607">
    <property type="entry name" value="Metallo-dep_hydrolases"/>
</dbReference>
<feature type="domain" description="Amidohydrolase-related" evidence="5">
    <location>
        <begin position="61"/>
        <end position="433"/>
    </location>
</feature>
<dbReference type="Gene3D" id="2.30.40.10">
    <property type="entry name" value="Urease, subunit C, domain 1"/>
    <property type="match status" value="1"/>
</dbReference>
<evidence type="ECO:0000259" key="5">
    <source>
        <dbReference type="Pfam" id="PF01979"/>
    </source>
</evidence>
<dbReference type="SUPFAM" id="SSF51338">
    <property type="entry name" value="Composite domain of metallo-dependent hydrolases"/>
    <property type="match status" value="1"/>
</dbReference>
<dbReference type="InterPro" id="IPR006680">
    <property type="entry name" value="Amidohydro-rel"/>
</dbReference>